<evidence type="ECO:0008006" key="3">
    <source>
        <dbReference type="Google" id="ProtNLM"/>
    </source>
</evidence>
<dbReference type="RefSeq" id="WP_147912214.1">
    <property type="nucleotide sequence ID" value="NZ_JBHUEJ010000036.1"/>
</dbReference>
<organism evidence="1 2">
    <name type="scientific">Ottowia flava</name>
    <dbReference type="NCBI Taxonomy" id="2675430"/>
    <lineage>
        <taxon>Bacteria</taxon>
        <taxon>Pseudomonadati</taxon>
        <taxon>Pseudomonadota</taxon>
        <taxon>Betaproteobacteria</taxon>
        <taxon>Burkholderiales</taxon>
        <taxon>Comamonadaceae</taxon>
        <taxon>Ottowia</taxon>
    </lineage>
</organism>
<name>A0ABW4KWJ0_9BURK</name>
<dbReference type="Proteomes" id="UP001597304">
    <property type="component" value="Unassembled WGS sequence"/>
</dbReference>
<dbReference type="Gene3D" id="3.40.50.1110">
    <property type="entry name" value="SGNH hydrolase"/>
    <property type="match status" value="1"/>
</dbReference>
<dbReference type="EMBL" id="JBHUEJ010000036">
    <property type="protein sequence ID" value="MFD1712207.1"/>
    <property type="molecule type" value="Genomic_DNA"/>
</dbReference>
<reference evidence="2" key="1">
    <citation type="journal article" date="2019" name="Int. J. Syst. Evol. Microbiol.">
        <title>The Global Catalogue of Microorganisms (GCM) 10K type strain sequencing project: providing services to taxonomists for standard genome sequencing and annotation.</title>
        <authorList>
            <consortium name="The Broad Institute Genomics Platform"/>
            <consortium name="The Broad Institute Genome Sequencing Center for Infectious Disease"/>
            <person name="Wu L."/>
            <person name="Ma J."/>
        </authorList>
    </citation>
    <scope>NUCLEOTIDE SEQUENCE [LARGE SCALE GENOMIC DNA]</scope>
    <source>
        <strain evidence="2">LMG 29247</strain>
    </source>
</reference>
<evidence type="ECO:0000313" key="2">
    <source>
        <dbReference type="Proteomes" id="UP001597304"/>
    </source>
</evidence>
<sequence length="378" mass="41070">MKRLWFVLLPTLLLASLVAVGFWAGTYVSAKRIAHIADAYESAETLAGVLKATPLSDRQRSEIFKAYSNPNIDPKRVSWAVPNQPTPFVGTAPKPGAHQNATINSWQMRSDKELGVPKAPGAFRIFLTGGSTAYGSGAPSQDKTIGALLEAALNQTGAAHPPRKFEVFTFANPAWSSTQERIAIENYLSDLEPDLIVSLSGNNDVFWGDAGRNILWYSTFSDDYVNALADQALAVAGRKPPTALVHAAAATGKVPAEVVATRLVKNATLGATALHLGALKVNWLYFLQPNLAATKKALSPREAEFLTPSRDYYRDAYAKIAQGLGQVPAKNFLFVNLSGLFDGRRQEEEIFLDQFHFGDIGNAVIAKAMAQEVVRRLR</sequence>
<keyword evidence="2" id="KW-1185">Reference proteome</keyword>
<accession>A0ABW4KWJ0</accession>
<dbReference type="InterPro" id="IPR036514">
    <property type="entry name" value="SGNH_hydro_sf"/>
</dbReference>
<proteinExistence type="predicted"/>
<dbReference type="SUPFAM" id="SSF52266">
    <property type="entry name" value="SGNH hydrolase"/>
    <property type="match status" value="1"/>
</dbReference>
<evidence type="ECO:0000313" key="1">
    <source>
        <dbReference type="EMBL" id="MFD1712207.1"/>
    </source>
</evidence>
<protein>
    <recommendedName>
        <fullName evidence="3">SGNH/GDSL hydrolase family protein</fullName>
    </recommendedName>
</protein>
<gene>
    <name evidence="1" type="ORF">ACFSF0_16485</name>
</gene>
<comment type="caution">
    <text evidence="1">The sequence shown here is derived from an EMBL/GenBank/DDBJ whole genome shotgun (WGS) entry which is preliminary data.</text>
</comment>